<keyword evidence="1" id="KW-0805">Transcription regulation</keyword>
<dbReference type="Gene3D" id="3.30.450.40">
    <property type="match status" value="1"/>
</dbReference>
<keyword evidence="3" id="KW-0804">Transcription</keyword>
<sequence length="253" mass="26590">MPNHSSDPYGATSAANTLRTLLFLRDRGAVRVTELSGHLGVAASTAHRLLSTLRAHGFAEQETGGKRYRPGPALLGLRAGVDEDTLRRTARPHLEQLRDATGETANLLVPHGPDVYFLDGVEGPHPLRVSPRTGDHVPAHATAAGKALLWDLPPEAVRERCAAGLAALTETTLTDLGAFLADLEESRGRGYALNAGESVTGVHATGVPVHDRSGRCVAAVTLSAPATRLDHARAAELAPLMRRTAGRITAGLG</sequence>
<dbReference type="PROSITE" id="PS51077">
    <property type="entry name" value="HTH_ICLR"/>
    <property type="match status" value="1"/>
</dbReference>
<evidence type="ECO:0000256" key="1">
    <source>
        <dbReference type="ARBA" id="ARBA00023015"/>
    </source>
</evidence>
<dbReference type="Pfam" id="PF01614">
    <property type="entry name" value="IclR_C"/>
    <property type="match status" value="1"/>
</dbReference>
<dbReference type="InterPro" id="IPR014757">
    <property type="entry name" value="Tscrpt_reg_IclR_C"/>
</dbReference>
<evidence type="ECO:0000259" key="4">
    <source>
        <dbReference type="PROSITE" id="PS51077"/>
    </source>
</evidence>
<dbReference type="PROSITE" id="PS51078">
    <property type="entry name" value="ICLR_ED"/>
    <property type="match status" value="1"/>
</dbReference>
<dbReference type="EMBL" id="JAATEN010000022">
    <property type="protein sequence ID" value="NJQ03200.1"/>
    <property type="molecule type" value="Genomic_DNA"/>
</dbReference>
<dbReference type="Proteomes" id="UP000695264">
    <property type="component" value="Unassembled WGS sequence"/>
</dbReference>
<proteinExistence type="predicted"/>
<evidence type="ECO:0000259" key="5">
    <source>
        <dbReference type="PROSITE" id="PS51078"/>
    </source>
</evidence>
<accession>A0ABX1C3F1</accession>
<feature type="domain" description="HTH iclR-type" evidence="4">
    <location>
        <begin position="11"/>
        <end position="72"/>
    </location>
</feature>
<dbReference type="RefSeq" id="WP_168103831.1">
    <property type="nucleotide sequence ID" value="NZ_JAATEN010000022.1"/>
</dbReference>
<protein>
    <submittedName>
        <fullName evidence="6">IclR family transcriptional regulator</fullName>
    </submittedName>
</protein>
<gene>
    <name evidence="6" type="ORF">HCK00_22365</name>
</gene>
<evidence type="ECO:0000256" key="3">
    <source>
        <dbReference type="ARBA" id="ARBA00023163"/>
    </source>
</evidence>
<comment type="caution">
    <text evidence="6">The sequence shown here is derived from an EMBL/GenBank/DDBJ whole genome shotgun (WGS) entry which is preliminary data.</text>
</comment>
<organism evidence="6 7">
    <name type="scientific">Streptomyces zingiberis</name>
    <dbReference type="NCBI Taxonomy" id="2053010"/>
    <lineage>
        <taxon>Bacteria</taxon>
        <taxon>Bacillati</taxon>
        <taxon>Actinomycetota</taxon>
        <taxon>Actinomycetes</taxon>
        <taxon>Kitasatosporales</taxon>
        <taxon>Streptomycetaceae</taxon>
        <taxon>Streptomyces</taxon>
    </lineage>
</organism>
<dbReference type="InterPro" id="IPR050707">
    <property type="entry name" value="HTH_MetabolicPath_Reg"/>
</dbReference>
<keyword evidence="7" id="KW-1185">Reference proteome</keyword>
<reference evidence="6 7" key="1">
    <citation type="submission" date="2020-03" db="EMBL/GenBank/DDBJ databases">
        <title>WGS of actinomycetes isolated from Thailand.</title>
        <authorList>
            <person name="Thawai C."/>
        </authorList>
    </citation>
    <scope>NUCLEOTIDE SEQUENCE [LARGE SCALE GENOMIC DNA]</scope>
    <source>
        <strain evidence="6 7">PLAI 1-29</strain>
    </source>
</reference>
<dbReference type="InterPro" id="IPR036388">
    <property type="entry name" value="WH-like_DNA-bd_sf"/>
</dbReference>
<dbReference type="Pfam" id="PF09339">
    <property type="entry name" value="HTH_IclR"/>
    <property type="match status" value="1"/>
</dbReference>
<evidence type="ECO:0000313" key="6">
    <source>
        <dbReference type="EMBL" id="NJQ03200.1"/>
    </source>
</evidence>
<dbReference type="SMART" id="SM00346">
    <property type="entry name" value="HTH_ICLR"/>
    <property type="match status" value="1"/>
</dbReference>
<dbReference type="InterPro" id="IPR005471">
    <property type="entry name" value="Tscrpt_reg_IclR_N"/>
</dbReference>
<dbReference type="PANTHER" id="PTHR30136:SF24">
    <property type="entry name" value="HTH-TYPE TRANSCRIPTIONAL REPRESSOR ALLR"/>
    <property type="match status" value="1"/>
</dbReference>
<name>A0ABX1C3F1_9ACTN</name>
<dbReference type="InterPro" id="IPR029016">
    <property type="entry name" value="GAF-like_dom_sf"/>
</dbReference>
<dbReference type="SUPFAM" id="SSF46785">
    <property type="entry name" value="Winged helix' DNA-binding domain"/>
    <property type="match status" value="1"/>
</dbReference>
<evidence type="ECO:0000256" key="2">
    <source>
        <dbReference type="ARBA" id="ARBA00023125"/>
    </source>
</evidence>
<dbReference type="SUPFAM" id="SSF55781">
    <property type="entry name" value="GAF domain-like"/>
    <property type="match status" value="1"/>
</dbReference>
<dbReference type="PANTHER" id="PTHR30136">
    <property type="entry name" value="HELIX-TURN-HELIX TRANSCRIPTIONAL REGULATOR, ICLR FAMILY"/>
    <property type="match status" value="1"/>
</dbReference>
<dbReference type="InterPro" id="IPR036390">
    <property type="entry name" value="WH_DNA-bd_sf"/>
</dbReference>
<keyword evidence="2" id="KW-0238">DNA-binding</keyword>
<feature type="domain" description="IclR-ED" evidence="5">
    <location>
        <begin position="66"/>
        <end position="253"/>
    </location>
</feature>
<dbReference type="Gene3D" id="1.10.10.10">
    <property type="entry name" value="Winged helix-like DNA-binding domain superfamily/Winged helix DNA-binding domain"/>
    <property type="match status" value="1"/>
</dbReference>
<evidence type="ECO:0000313" key="7">
    <source>
        <dbReference type="Proteomes" id="UP000695264"/>
    </source>
</evidence>